<evidence type="ECO:0000313" key="1">
    <source>
        <dbReference type="EMBL" id="KAI5064143.1"/>
    </source>
</evidence>
<accession>A0A9D4UAT8</accession>
<gene>
    <name evidence="1" type="ORF">GOP47_0020813</name>
</gene>
<name>A0A9D4UAT8_ADICA</name>
<organism evidence="1 2">
    <name type="scientific">Adiantum capillus-veneris</name>
    <name type="common">Maidenhair fern</name>
    <dbReference type="NCBI Taxonomy" id="13818"/>
    <lineage>
        <taxon>Eukaryota</taxon>
        <taxon>Viridiplantae</taxon>
        <taxon>Streptophyta</taxon>
        <taxon>Embryophyta</taxon>
        <taxon>Tracheophyta</taxon>
        <taxon>Polypodiopsida</taxon>
        <taxon>Polypodiidae</taxon>
        <taxon>Polypodiales</taxon>
        <taxon>Pteridineae</taxon>
        <taxon>Pteridaceae</taxon>
        <taxon>Vittarioideae</taxon>
        <taxon>Adiantum</taxon>
    </lineage>
</organism>
<proteinExistence type="predicted"/>
<keyword evidence="2" id="KW-1185">Reference proteome</keyword>
<evidence type="ECO:0000313" key="2">
    <source>
        <dbReference type="Proteomes" id="UP000886520"/>
    </source>
</evidence>
<dbReference type="EMBL" id="JABFUD020000020">
    <property type="protein sequence ID" value="KAI5064143.1"/>
    <property type="molecule type" value="Genomic_DNA"/>
</dbReference>
<comment type="caution">
    <text evidence="1">The sequence shown here is derived from an EMBL/GenBank/DDBJ whole genome shotgun (WGS) entry which is preliminary data.</text>
</comment>
<dbReference type="Proteomes" id="UP000886520">
    <property type="component" value="Chromosome 20"/>
</dbReference>
<dbReference type="AlphaFoldDB" id="A0A9D4UAT8"/>
<sequence length="96" mass="10891">MDPWWLRKACNGEWNVTIESLSLSPQRQLDLWSIACLLDLLTTHCPLASQISLYIDLTAVSMRDPLCFRHSEHGDFLLLGSSFEGLKEDSSHQSTN</sequence>
<reference evidence="1" key="1">
    <citation type="submission" date="2021-01" db="EMBL/GenBank/DDBJ databases">
        <title>Adiantum capillus-veneris genome.</title>
        <authorList>
            <person name="Fang Y."/>
            <person name="Liao Q."/>
        </authorList>
    </citation>
    <scope>NUCLEOTIDE SEQUENCE</scope>
    <source>
        <strain evidence="1">H3</strain>
        <tissue evidence="1">Leaf</tissue>
    </source>
</reference>
<protein>
    <submittedName>
        <fullName evidence="1">Uncharacterized protein</fullName>
    </submittedName>
</protein>